<dbReference type="GO" id="GO:0015074">
    <property type="term" value="P:DNA integration"/>
    <property type="evidence" value="ECO:0007669"/>
    <property type="project" value="InterPro"/>
</dbReference>
<evidence type="ECO:0000313" key="6">
    <source>
        <dbReference type="Proteomes" id="UP000818266"/>
    </source>
</evidence>
<proteinExistence type="inferred from homology"/>
<keyword evidence="2" id="KW-0238">DNA-binding</keyword>
<evidence type="ECO:0000256" key="2">
    <source>
        <dbReference type="ARBA" id="ARBA00023125"/>
    </source>
</evidence>
<organism evidence="5 6">
    <name type="scientific">Microcella pacifica</name>
    <dbReference type="NCBI Taxonomy" id="2591847"/>
    <lineage>
        <taxon>Bacteria</taxon>
        <taxon>Bacillati</taxon>
        <taxon>Actinomycetota</taxon>
        <taxon>Actinomycetes</taxon>
        <taxon>Micrococcales</taxon>
        <taxon>Microbacteriaceae</taxon>
        <taxon>Microcella</taxon>
    </lineage>
</organism>
<evidence type="ECO:0000256" key="1">
    <source>
        <dbReference type="ARBA" id="ARBA00008857"/>
    </source>
</evidence>
<dbReference type="SUPFAM" id="SSF56349">
    <property type="entry name" value="DNA breaking-rejoining enzymes"/>
    <property type="match status" value="1"/>
</dbReference>
<protein>
    <submittedName>
        <fullName evidence="5">Phage integrase family protein</fullName>
    </submittedName>
</protein>
<accession>A0A9E5JSN2</accession>
<dbReference type="InterPro" id="IPR013762">
    <property type="entry name" value="Integrase-like_cat_sf"/>
</dbReference>
<dbReference type="GO" id="GO:0006310">
    <property type="term" value="P:DNA recombination"/>
    <property type="evidence" value="ECO:0007669"/>
    <property type="project" value="UniProtKB-KW"/>
</dbReference>
<evidence type="ECO:0000256" key="3">
    <source>
        <dbReference type="ARBA" id="ARBA00023172"/>
    </source>
</evidence>
<sequence length="368" mass="41902">MVAVDDAGRFRPSAQPLPLLHPHEQTFGEMLDGWRAQQVSRGLSVGTIEVRVAVVERLMLAAGEYPWRWSVEMVDEFFAERRTIHRNARSTIRSYQNSLGLFNSYICDSAYGWVARCIELFNDHPSPVFHQWNTQRHILEAEHGGRVRPFTRVELQALFDRADDEVDTAALRKTKGWAAAFRDSTLLKVGYLFGLRRNEVRHLQDLDFTRNPHAGEFGRYGHLNVRFGKASAGTDFKQRNVLAVFPWGSGIIEDWVERGRPLLPHSRDLFPSERGTLVAESSLNARFRQYRSDIGLDREVTFHSLRRSYVTHLIEDGLDPLFVQQQVGHDYGSTTAIYTAVSSDYRTKTLRKALDGTIAAALRLGSEG</sequence>
<dbReference type="InterPro" id="IPR050090">
    <property type="entry name" value="Tyrosine_recombinase_XerCD"/>
</dbReference>
<dbReference type="PROSITE" id="PS51898">
    <property type="entry name" value="TYR_RECOMBINASE"/>
    <property type="match status" value="1"/>
</dbReference>
<dbReference type="PANTHER" id="PTHR30349:SF41">
    <property type="entry name" value="INTEGRASE_RECOMBINASE PROTEIN MJ0367-RELATED"/>
    <property type="match status" value="1"/>
</dbReference>
<dbReference type="EMBL" id="VIKT02000049">
    <property type="protein sequence ID" value="NHF64196.1"/>
    <property type="molecule type" value="Genomic_DNA"/>
</dbReference>
<comment type="caution">
    <text evidence="5">The sequence shown here is derived from an EMBL/GenBank/DDBJ whole genome shotgun (WGS) entry which is preliminary data.</text>
</comment>
<gene>
    <name evidence="5" type="ORF">FK219_013295</name>
</gene>
<evidence type="ECO:0000313" key="5">
    <source>
        <dbReference type="EMBL" id="NHF64196.1"/>
    </source>
</evidence>
<evidence type="ECO:0000259" key="4">
    <source>
        <dbReference type="PROSITE" id="PS51898"/>
    </source>
</evidence>
<dbReference type="Pfam" id="PF00589">
    <property type="entry name" value="Phage_integrase"/>
    <property type="match status" value="1"/>
</dbReference>
<dbReference type="GO" id="GO:0003677">
    <property type="term" value="F:DNA binding"/>
    <property type="evidence" value="ECO:0007669"/>
    <property type="project" value="UniProtKB-KW"/>
</dbReference>
<dbReference type="InterPro" id="IPR002104">
    <property type="entry name" value="Integrase_catalytic"/>
</dbReference>
<dbReference type="Gene3D" id="1.10.443.10">
    <property type="entry name" value="Intergrase catalytic core"/>
    <property type="match status" value="1"/>
</dbReference>
<dbReference type="Proteomes" id="UP000818266">
    <property type="component" value="Unassembled WGS sequence"/>
</dbReference>
<feature type="domain" description="Tyr recombinase" evidence="4">
    <location>
        <begin position="145"/>
        <end position="355"/>
    </location>
</feature>
<dbReference type="CDD" id="cd00397">
    <property type="entry name" value="DNA_BRE_C"/>
    <property type="match status" value="1"/>
</dbReference>
<name>A0A9E5JSN2_9MICO</name>
<dbReference type="OrthoDB" id="3698359at2"/>
<keyword evidence="6" id="KW-1185">Reference proteome</keyword>
<dbReference type="PANTHER" id="PTHR30349">
    <property type="entry name" value="PHAGE INTEGRASE-RELATED"/>
    <property type="match status" value="1"/>
</dbReference>
<dbReference type="InterPro" id="IPR011010">
    <property type="entry name" value="DNA_brk_join_enz"/>
</dbReference>
<comment type="similarity">
    <text evidence="1">Belongs to the 'phage' integrase family.</text>
</comment>
<reference evidence="5 6" key="1">
    <citation type="submission" date="2020-03" db="EMBL/GenBank/DDBJ databases">
        <title>Chryseoglobus sp. isolated from a deep-sea seamount.</title>
        <authorList>
            <person name="Zhang D.-C."/>
        </authorList>
    </citation>
    <scope>NUCLEOTIDE SEQUENCE [LARGE SCALE GENOMIC DNA]</scope>
    <source>
        <strain evidence="5 6">KN1116</strain>
    </source>
</reference>
<keyword evidence="3" id="KW-0233">DNA recombination</keyword>
<dbReference type="AlphaFoldDB" id="A0A9E5JSN2"/>